<proteinExistence type="predicted"/>
<evidence type="ECO:0000259" key="2">
    <source>
        <dbReference type="Pfam" id="PF10551"/>
    </source>
</evidence>
<dbReference type="GeneID" id="110803624"/>
<feature type="domain" description="MULE transposase" evidence="2">
    <location>
        <begin position="295"/>
        <end position="372"/>
    </location>
</feature>
<accession>A0A9R0JB85</accession>
<keyword evidence="3" id="KW-1185">Reference proteome</keyword>
<organism evidence="3 4">
    <name type="scientific">Spinacia oleracea</name>
    <name type="common">Spinach</name>
    <dbReference type="NCBI Taxonomy" id="3562"/>
    <lineage>
        <taxon>Eukaryota</taxon>
        <taxon>Viridiplantae</taxon>
        <taxon>Streptophyta</taxon>
        <taxon>Embryophyta</taxon>
        <taxon>Tracheophyta</taxon>
        <taxon>Spermatophyta</taxon>
        <taxon>Magnoliopsida</taxon>
        <taxon>eudicotyledons</taxon>
        <taxon>Gunneridae</taxon>
        <taxon>Pentapetalae</taxon>
        <taxon>Caryophyllales</taxon>
        <taxon>Chenopodiaceae</taxon>
        <taxon>Chenopodioideae</taxon>
        <taxon>Anserineae</taxon>
        <taxon>Spinacia</taxon>
    </lineage>
</organism>
<dbReference type="Pfam" id="PF10551">
    <property type="entry name" value="MULE"/>
    <property type="match status" value="1"/>
</dbReference>
<dbReference type="Proteomes" id="UP000813463">
    <property type="component" value="Chromosome 3"/>
</dbReference>
<reference evidence="3" key="1">
    <citation type="journal article" date="2021" name="Nat. Commun.">
        <title>Genomic analyses provide insights into spinach domestication and the genetic basis of agronomic traits.</title>
        <authorList>
            <person name="Cai X."/>
            <person name="Sun X."/>
            <person name="Xu C."/>
            <person name="Sun H."/>
            <person name="Wang X."/>
            <person name="Ge C."/>
            <person name="Zhang Z."/>
            <person name="Wang Q."/>
            <person name="Fei Z."/>
            <person name="Jiao C."/>
            <person name="Wang Q."/>
        </authorList>
    </citation>
    <scope>NUCLEOTIDE SEQUENCE [LARGE SCALE GENOMIC DNA]</scope>
    <source>
        <strain evidence="3">cv. Varoflay</strain>
    </source>
</reference>
<dbReference type="AlphaFoldDB" id="A0A9R0JB85"/>
<reference evidence="4 5" key="2">
    <citation type="submission" date="2025-05" db="UniProtKB">
        <authorList>
            <consortium name="RefSeq"/>
        </authorList>
    </citation>
    <scope>IDENTIFICATION</scope>
    <source>
        <tissue evidence="4 5">Leaf</tissue>
    </source>
</reference>
<evidence type="ECO:0000313" key="4">
    <source>
        <dbReference type="RefSeq" id="XP_021864838.2"/>
    </source>
</evidence>
<dbReference type="PANTHER" id="PTHR31973">
    <property type="entry name" value="POLYPROTEIN, PUTATIVE-RELATED"/>
    <property type="match status" value="1"/>
</dbReference>
<feature type="region of interest" description="Disordered" evidence="1">
    <location>
        <begin position="50"/>
        <end position="71"/>
    </location>
</feature>
<dbReference type="InterPro" id="IPR018289">
    <property type="entry name" value="MULE_transposase_dom"/>
</dbReference>
<gene>
    <name evidence="4 5" type="primary">LOC110803624</name>
</gene>
<evidence type="ECO:0000256" key="1">
    <source>
        <dbReference type="SAM" id="MobiDB-lite"/>
    </source>
</evidence>
<evidence type="ECO:0000313" key="3">
    <source>
        <dbReference type="Proteomes" id="UP000813463"/>
    </source>
</evidence>
<dbReference type="RefSeq" id="XP_056696477.1">
    <property type="nucleotide sequence ID" value="XM_056840499.1"/>
</dbReference>
<name>A0A9R0JB85_SPIOL</name>
<sequence>MILGATTSVILSLLNLYVMNKRMRIRGQMNLKLGKVVKWPSYWTTFEGGYESDQRDSDNEDPFSSGEDFDSGIRTQKRRKKLVYHIFNEKTDMIKVELVVGLRFTSRDVFKEAVLAYSIQQHKDLVHMKNDKRFISIGCANCRWELTSGPDLEDPTGWQIKSMQPVHEWCTRTFENRLITENWLVKEYLDRILRNSLIKEIEIKADMRARYDIVVGIRQCQRAKLKALNAVQNLMKKQYGILKPYLKDLVKSNPGTTCVLKTFEGEANQPKQFLRFYVCFAALKKSFIENCRPIIGLDGCFLKHACGGQLLSAVGRDANNHMFPIGWAVVERETTSSWDWFLKFISEDLKMEDGEGWTVVSAQQKGLVNSIESI</sequence>
<evidence type="ECO:0000313" key="5">
    <source>
        <dbReference type="RefSeq" id="XP_056696477.1"/>
    </source>
</evidence>
<protein>
    <recommendedName>
        <fullName evidence="2">MULE transposase domain-containing protein</fullName>
    </recommendedName>
</protein>
<dbReference type="KEGG" id="soe:110803624"/>
<dbReference type="RefSeq" id="XP_021864838.2">
    <property type="nucleotide sequence ID" value="XM_022009146.2"/>
</dbReference>
<dbReference type="PANTHER" id="PTHR31973:SF197">
    <property type="entry name" value="SWIM-TYPE DOMAIN-CONTAINING PROTEIN"/>
    <property type="match status" value="1"/>
</dbReference>